<dbReference type="EMBL" id="DS985274">
    <property type="protein sequence ID" value="EDV19400.1"/>
    <property type="molecule type" value="Genomic_DNA"/>
</dbReference>
<dbReference type="GO" id="GO:0030490">
    <property type="term" value="P:maturation of SSU-rRNA"/>
    <property type="evidence" value="ECO:0000318"/>
    <property type="project" value="GO_Central"/>
</dbReference>
<dbReference type="GO" id="GO:1904047">
    <property type="term" value="F:S-adenosyl-L-methionine binding"/>
    <property type="evidence" value="ECO:0007669"/>
    <property type="project" value="UniProtKB-UniRule"/>
</dbReference>
<dbReference type="KEGG" id="tad:TRIADDRAFT_62139"/>
<feature type="binding site" evidence="6">
    <location>
        <position position="133"/>
    </location>
    <ligand>
        <name>S-adenosyl-L-methionine</name>
        <dbReference type="ChEBI" id="CHEBI:59789"/>
    </ligand>
</feature>
<evidence type="ECO:0000256" key="2">
    <source>
        <dbReference type="ARBA" id="ARBA00022517"/>
    </source>
</evidence>
<evidence type="ECO:0000256" key="3">
    <source>
        <dbReference type="ARBA" id="ARBA00022552"/>
    </source>
</evidence>
<dbReference type="AlphaFoldDB" id="B3SCY3"/>
<feature type="domain" description="16S/18S rRNA aminocarboxypropyltransferase Tsr3 C-terminal" evidence="8">
    <location>
        <begin position="84"/>
        <end position="210"/>
    </location>
</feature>
<feature type="compositionally biased region" description="Basic residues" evidence="7">
    <location>
        <begin position="1"/>
        <end position="17"/>
    </location>
</feature>
<feature type="region of interest" description="Disordered" evidence="7">
    <location>
        <begin position="1"/>
        <end position="34"/>
    </location>
</feature>
<keyword evidence="5 6" id="KW-0949">S-adenosyl-L-methionine</keyword>
<dbReference type="RefSeq" id="XP_002118089.1">
    <property type="nucleotide sequence ID" value="XM_002118053.1"/>
</dbReference>
<dbReference type="InParanoid" id="B3SCY3"/>
<keyword evidence="11" id="KW-1185">Reference proteome</keyword>
<evidence type="ECO:0000256" key="5">
    <source>
        <dbReference type="ARBA" id="ARBA00022691"/>
    </source>
</evidence>
<sequence length="284" mass="32482">MGKPYHRRNRNMKHHKMQAATAEDEPSYPGEDVVDEEESGWNKFPFPLAMWDFQHCDPKKCSGRKLMRLGIVRQLKVSTRFNGIVLSPDASRYVSPEDATLIEKFGIAVIDCSWAKLHEVPFTRMRFSNSRLLPYLLATNPINYGRPCKLSCVEAFAATMYIAGFKDFAERVLMPFKWGKNFIVLNKELLEQYAKCKTEKEVVKVQENYILQCEQERRERKSIDPMDIDLDKEFCNPNRPELGMPSASSSSDEEINDVAEKLEGVLGENCKNDLPGAEASVNES</sequence>
<keyword evidence="1" id="KW-0963">Cytoplasm</keyword>
<dbReference type="GO" id="GO:0000455">
    <property type="term" value="P:enzyme-directed rRNA pseudouridine synthesis"/>
    <property type="evidence" value="ECO:0007669"/>
    <property type="project" value="UniProtKB-UniRule"/>
</dbReference>
<dbReference type="OrthoDB" id="10262062at2759"/>
<keyword evidence="4 6" id="KW-0808">Transferase</keyword>
<dbReference type="GO" id="GO:0106388">
    <property type="term" value="F:rRNA small subunit aminocarboxypropyltransferase activity"/>
    <property type="evidence" value="ECO:0007669"/>
    <property type="project" value="UniProtKB-EC"/>
</dbReference>
<evidence type="ECO:0000256" key="1">
    <source>
        <dbReference type="ARBA" id="ARBA00022490"/>
    </source>
</evidence>
<dbReference type="InterPro" id="IPR022968">
    <property type="entry name" value="Tsr3-like"/>
</dbReference>
<feature type="region of interest" description="Disordered" evidence="7">
    <location>
        <begin position="236"/>
        <end position="257"/>
    </location>
</feature>
<protein>
    <recommendedName>
        <fullName evidence="6">18S rRNA aminocarboxypropyltransferase</fullName>
        <ecNumber evidence="6">2.5.1.157</ecNumber>
    </recommendedName>
</protein>
<keyword evidence="2 6" id="KW-0690">Ribosome biogenesis</keyword>
<feature type="binding site" evidence="6">
    <location>
        <position position="110"/>
    </location>
    <ligand>
        <name>S-adenosyl-L-methionine</name>
        <dbReference type="ChEBI" id="CHEBI:59789"/>
    </ligand>
</feature>
<dbReference type="InterPro" id="IPR007209">
    <property type="entry name" value="RNaseL-inhib-like_metal-bd_dom"/>
</dbReference>
<evidence type="ECO:0000256" key="7">
    <source>
        <dbReference type="SAM" id="MobiDB-lite"/>
    </source>
</evidence>
<organism evidence="10 11">
    <name type="scientific">Trichoplax adhaerens</name>
    <name type="common">Trichoplax reptans</name>
    <dbReference type="NCBI Taxonomy" id="10228"/>
    <lineage>
        <taxon>Eukaryota</taxon>
        <taxon>Metazoa</taxon>
        <taxon>Placozoa</taxon>
        <taxon>Uniplacotomia</taxon>
        <taxon>Trichoplacea</taxon>
        <taxon>Trichoplacidae</taxon>
        <taxon>Trichoplax</taxon>
    </lineage>
</organism>
<evidence type="ECO:0000259" key="9">
    <source>
        <dbReference type="Pfam" id="PF04068"/>
    </source>
</evidence>
<dbReference type="HAMAP" id="MF_01116">
    <property type="entry name" value="TSR3"/>
    <property type="match status" value="1"/>
</dbReference>
<proteinExistence type="inferred from homology"/>
<dbReference type="Pfam" id="PF04034">
    <property type="entry name" value="Ribo_biogen_C"/>
    <property type="match status" value="1"/>
</dbReference>
<dbReference type="EC" id="2.5.1.157" evidence="6"/>
<evidence type="ECO:0000259" key="8">
    <source>
        <dbReference type="Pfam" id="PF04034"/>
    </source>
</evidence>
<evidence type="ECO:0000256" key="4">
    <source>
        <dbReference type="ARBA" id="ARBA00022679"/>
    </source>
</evidence>
<dbReference type="PANTHER" id="PTHR20426">
    <property type="entry name" value="RIBOSOME BIOGENESIS PROTEIN TSR3 HOMOLOG"/>
    <property type="match status" value="1"/>
</dbReference>
<accession>B3SCY3</accession>
<keyword evidence="3 6" id="KW-0698">rRNA processing</keyword>
<dbReference type="eggNOG" id="KOG3154">
    <property type="taxonomic scope" value="Eukaryota"/>
</dbReference>
<dbReference type="STRING" id="10228.B3SCY3"/>
<dbReference type="FunCoup" id="B3SCY3">
    <property type="interactions" value="1171"/>
</dbReference>
<feature type="binding site" evidence="6">
    <location>
        <position position="62"/>
    </location>
    <ligand>
        <name>S-adenosyl-L-methionine</name>
        <dbReference type="ChEBI" id="CHEBI:59789"/>
    </ligand>
</feature>
<comment type="catalytic activity">
    <reaction evidence="6">
        <text>an N(1)-methylpseudouridine in rRNA + S-adenosyl-L-methionine = N(1)-methyl-N(3)-[(3S)-3-amino-3-carboxypropyl]pseudouridine in rRNA + S-methyl-5'-thioadenosine + H(+)</text>
        <dbReference type="Rhea" id="RHEA:63296"/>
        <dbReference type="Rhea" id="RHEA-COMP:11634"/>
        <dbReference type="Rhea" id="RHEA-COMP:16310"/>
        <dbReference type="ChEBI" id="CHEBI:15378"/>
        <dbReference type="ChEBI" id="CHEBI:17509"/>
        <dbReference type="ChEBI" id="CHEBI:59789"/>
        <dbReference type="ChEBI" id="CHEBI:74890"/>
        <dbReference type="ChEBI" id="CHEBI:146234"/>
        <dbReference type="EC" id="2.5.1.157"/>
    </reaction>
</comment>
<dbReference type="PhylomeDB" id="B3SCY3"/>
<feature type="compositionally biased region" description="Acidic residues" evidence="7">
    <location>
        <begin position="22"/>
        <end position="34"/>
    </location>
</feature>
<dbReference type="Pfam" id="PF04068">
    <property type="entry name" value="Fer4_RLI"/>
    <property type="match status" value="1"/>
</dbReference>
<dbReference type="NCBIfam" id="NF002621">
    <property type="entry name" value="PRK02287.1"/>
    <property type="match status" value="1"/>
</dbReference>
<name>B3SCY3_TRIAD</name>
<dbReference type="PANTHER" id="PTHR20426:SF0">
    <property type="entry name" value="18S RRNA AMINOCARBOXYPROPYLTRANSFERASE"/>
    <property type="match status" value="1"/>
</dbReference>
<dbReference type="CTD" id="6759302"/>
<comment type="caution">
    <text evidence="6">Lacks conserved residue(s) required for the propagation of feature annotation.</text>
</comment>
<dbReference type="InterPro" id="IPR007177">
    <property type="entry name" value="Tsr3_C"/>
</dbReference>
<comment type="similarity">
    <text evidence="6">Belongs to the TDD superfamily. TSR3 family.</text>
</comment>
<dbReference type="OMA" id="DCSWESA"/>
<dbReference type="Proteomes" id="UP000009022">
    <property type="component" value="Unassembled WGS sequence"/>
</dbReference>
<gene>
    <name evidence="10" type="ORF">TRIADDRAFT_62139</name>
</gene>
<dbReference type="GeneID" id="6759302"/>
<evidence type="ECO:0000313" key="11">
    <source>
        <dbReference type="Proteomes" id="UP000009022"/>
    </source>
</evidence>
<feature type="domain" description="RNase L inhibitor RLI-like possible metal-binding" evidence="9">
    <location>
        <begin position="47"/>
        <end position="77"/>
    </location>
</feature>
<evidence type="ECO:0000256" key="6">
    <source>
        <dbReference type="HAMAP-Rule" id="MF_03146"/>
    </source>
</evidence>
<comment type="function">
    <text evidence="6">Aminocarboxypropyltransferase that catalyzes the aminocarboxypropyl transfer on pseudouridine in 18S rRNA. It constitutes the last step in biosynthesis of the hypermodified N1-methyl-N3-(3-amino-3-carboxypropyl) pseudouridine (m1acp3-Psi).</text>
</comment>
<dbReference type="HOGENOM" id="CLU_035060_2_0_1"/>
<evidence type="ECO:0000313" key="10">
    <source>
        <dbReference type="EMBL" id="EDV19400.1"/>
    </source>
</evidence>
<reference evidence="10 11" key="1">
    <citation type="journal article" date="2008" name="Nature">
        <title>The Trichoplax genome and the nature of placozoans.</title>
        <authorList>
            <person name="Srivastava M."/>
            <person name="Begovic E."/>
            <person name="Chapman J."/>
            <person name="Putnam N.H."/>
            <person name="Hellsten U."/>
            <person name="Kawashima T."/>
            <person name="Kuo A."/>
            <person name="Mitros T."/>
            <person name="Salamov A."/>
            <person name="Carpenter M.L."/>
            <person name="Signorovitch A.Y."/>
            <person name="Moreno M.A."/>
            <person name="Kamm K."/>
            <person name="Grimwood J."/>
            <person name="Schmutz J."/>
            <person name="Shapiro H."/>
            <person name="Grigoriev I.V."/>
            <person name="Buss L.W."/>
            <person name="Schierwater B."/>
            <person name="Dellaporta S.L."/>
            <person name="Rokhsar D.S."/>
        </authorList>
    </citation>
    <scope>NUCLEOTIDE SEQUENCE [LARGE SCALE GENOMIC DNA]</scope>
    <source>
        <strain evidence="10 11">Grell-BS-1999</strain>
    </source>
</reference>